<feature type="compositionally biased region" description="Basic and acidic residues" evidence="2">
    <location>
        <begin position="94"/>
        <end position="129"/>
    </location>
</feature>
<feature type="compositionally biased region" description="Low complexity" evidence="2">
    <location>
        <begin position="304"/>
        <end position="336"/>
    </location>
</feature>
<keyword evidence="3" id="KW-0812">Transmembrane</keyword>
<feature type="non-terminal residue" evidence="4">
    <location>
        <position position="555"/>
    </location>
</feature>
<feature type="compositionally biased region" description="Low complexity" evidence="2">
    <location>
        <begin position="139"/>
        <end position="148"/>
    </location>
</feature>
<name>K0S4P6_THAOC</name>
<gene>
    <name evidence="4" type="ORF">THAOC_19919</name>
</gene>
<feature type="compositionally biased region" description="Low complexity" evidence="2">
    <location>
        <begin position="189"/>
        <end position="200"/>
    </location>
</feature>
<keyword evidence="5" id="KW-1185">Reference proteome</keyword>
<feature type="compositionally biased region" description="Polar residues" evidence="2">
    <location>
        <begin position="1"/>
        <end position="12"/>
    </location>
</feature>
<protein>
    <submittedName>
        <fullName evidence="4">Uncharacterized protein</fullName>
    </submittedName>
</protein>
<organism evidence="4 5">
    <name type="scientific">Thalassiosira oceanica</name>
    <name type="common">Marine diatom</name>
    <dbReference type="NCBI Taxonomy" id="159749"/>
    <lineage>
        <taxon>Eukaryota</taxon>
        <taxon>Sar</taxon>
        <taxon>Stramenopiles</taxon>
        <taxon>Ochrophyta</taxon>
        <taxon>Bacillariophyta</taxon>
        <taxon>Coscinodiscophyceae</taxon>
        <taxon>Thalassiosirophycidae</taxon>
        <taxon>Thalassiosirales</taxon>
        <taxon>Thalassiosiraceae</taxon>
        <taxon>Thalassiosira</taxon>
    </lineage>
</organism>
<dbReference type="Pfam" id="PF14312">
    <property type="entry name" value="FG-GAP_2"/>
    <property type="match status" value="4"/>
</dbReference>
<feature type="region of interest" description="Disordered" evidence="2">
    <location>
        <begin position="90"/>
        <end position="151"/>
    </location>
</feature>
<feature type="region of interest" description="Disordered" evidence="2">
    <location>
        <begin position="1"/>
        <end position="73"/>
    </location>
</feature>
<feature type="region of interest" description="Disordered" evidence="2">
    <location>
        <begin position="274"/>
        <end position="338"/>
    </location>
</feature>
<accession>K0S4P6</accession>
<reference evidence="4 5" key="1">
    <citation type="journal article" date="2012" name="Genome Biol.">
        <title>Genome and low-iron response of an oceanic diatom adapted to chronic iron limitation.</title>
        <authorList>
            <person name="Lommer M."/>
            <person name="Specht M."/>
            <person name="Roy A.S."/>
            <person name="Kraemer L."/>
            <person name="Andreson R."/>
            <person name="Gutowska M.A."/>
            <person name="Wolf J."/>
            <person name="Bergner S.V."/>
            <person name="Schilhabel M.B."/>
            <person name="Klostermeier U.C."/>
            <person name="Beiko R.G."/>
            <person name="Rosenstiel P."/>
            <person name="Hippler M."/>
            <person name="Laroche J."/>
        </authorList>
    </citation>
    <scope>NUCLEOTIDE SEQUENCE [LARGE SCALE GENOMIC DNA]</scope>
    <source>
        <strain evidence="4 5">CCMP1005</strain>
    </source>
</reference>
<keyword evidence="3" id="KW-0472">Membrane</keyword>
<evidence type="ECO:0000256" key="1">
    <source>
        <dbReference type="ARBA" id="ARBA00022729"/>
    </source>
</evidence>
<proteinExistence type="predicted"/>
<dbReference type="PANTHER" id="PTHR36220:SF1">
    <property type="entry name" value="GAMMA TUBULIN COMPLEX COMPONENT C-TERMINAL DOMAIN-CONTAINING PROTEIN"/>
    <property type="match status" value="1"/>
</dbReference>
<keyword evidence="1" id="KW-0732">Signal</keyword>
<feature type="transmembrane region" description="Helical" evidence="3">
    <location>
        <begin position="247"/>
        <end position="269"/>
    </location>
</feature>
<evidence type="ECO:0000313" key="5">
    <source>
        <dbReference type="Proteomes" id="UP000266841"/>
    </source>
</evidence>
<dbReference type="PANTHER" id="PTHR36220">
    <property type="entry name" value="UNNAMED PRODUCT"/>
    <property type="match status" value="1"/>
</dbReference>
<keyword evidence="3" id="KW-1133">Transmembrane helix</keyword>
<feature type="region of interest" description="Disordered" evidence="2">
    <location>
        <begin position="167"/>
        <end position="200"/>
    </location>
</feature>
<evidence type="ECO:0000256" key="2">
    <source>
        <dbReference type="SAM" id="MobiDB-lite"/>
    </source>
</evidence>
<dbReference type="Gene3D" id="2.130.10.130">
    <property type="entry name" value="Integrin alpha, N-terminal"/>
    <property type="match status" value="1"/>
</dbReference>
<dbReference type="AlphaFoldDB" id="K0S4P6"/>
<dbReference type="Proteomes" id="UP000266841">
    <property type="component" value="Unassembled WGS sequence"/>
</dbReference>
<sequence length="555" mass="58611">MRLGSAPTSTTALPYHRYRKPSQGVTPASTIRAIDDDDPPIPLLHVVDPGKESEGNVSAGPQLHDGPPGGPPCFPDEFDDSLAKGVQIYSKGPQQHDDPSGPPRFPHEYDDSLAKRVDGLERHSSDHADPPGPPPPCFPNEFDNPPDNASTVRASVADTAAVGGPMMVEDAGEGRASSRGTSQTMHTESGAAASAAGLSSSSTRRSTFIVEAYRVDETEEPPGRSTVYEAELAAPDIVLRFYQRKGFVSVAIAVALLAVGIAATTVVLLSRNPDENTETSSVVSDLRSPVPTPKGPTSSPTNNPTSLPTNQSTLPPTSSPTNNPTNLPLNSSLKLLAPDGGTPDGGSDFFGFSTSIYGDTIVVSDPCDYDSILCSGSAHAFVRNGEGWSHQAKLLDPDGTADDLFGESVAIYQNTIVVSAYAYGDDDNGEDSSGSAHVFVRSGNVWTHQAKLLEPDGESYDVFGYSVAIYEDTIVVGAPWEGGDMNNRFDSGSAHVFVRSREEWEHQAKLMAPDIAADDYFGEIVDIHEDTIVVGAYGESDNGEVSGSAHVLSAH</sequence>
<dbReference type="InterPro" id="IPR028994">
    <property type="entry name" value="Integrin_alpha_N"/>
</dbReference>
<dbReference type="InterPro" id="IPR013517">
    <property type="entry name" value="FG-GAP"/>
</dbReference>
<evidence type="ECO:0000256" key="3">
    <source>
        <dbReference type="SAM" id="Phobius"/>
    </source>
</evidence>
<evidence type="ECO:0000313" key="4">
    <source>
        <dbReference type="EMBL" id="EJK59814.1"/>
    </source>
</evidence>
<dbReference type="EMBL" id="AGNL01022254">
    <property type="protein sequence ID" value="EJK59814.1"/>
    <property type="molecule type" value="Genomic_DNA"/>
</dbReference>
<feature type="compositionally biased region" description="Polar residues" evidence="2">
    <location>
        <begin position="178"/>
        <end position="187"/>
    </location>
</feature>
<dbReference type="OrthoDB" id="188207at2759"/>
<comment type="caution">
    <text evidence="4">The sequence shown here is derived from an EMBL/GenBank/DDBJ whole genome shotgun (WGS) entry which is preliminary data.</text>
</comment>